<dbReference type="GO" id="GO:0016772">
    <property type="term" value="F:transferase activity, transferring phosphorus-containing groups"/>
    <property type="evidence" value="ECO:0007669"/>
    <property type="project" value="InterPro"/>
</dbReference>
<sequence length="514" mass="57169">MLNDILEHYPEPPFPLDYSAVTDGLETINRAIREMGLAMPPATEIIRMDEDGLPSIHPPNLRPTRKIISLLGKLPKYMREDGGEWKSAHAQEVNAQLDGLNRVRLDRLEGPALANHLQEALDLANAINGLRFSLVLPMIINGKILLFLAKKSGVKNALEGDLVGGLEYKTVEINKALKRLARTVMSDGEVRDALAGWPAKEVWNTIKRTDKGREFRNEFLHFLERYGDRAPKAKLPFSAVSWSDEPGMVLSLLAAMVQPSESEYASLSQVDNHSDSPFLRFRDQVANRLPGPLCRLFLRSLENYRSAHIMREDTLYVTERTYAAARHAALEAGRRFAAEGLMTEQGQVLFLTLREMYAALQGRLDPEEVRKRVDRRKKARPRAEVIWRGENLISESFADDILSGQAGSPGQARGTVKVISGPEGFSNLKPGDVLVCRFTDPTWTPLFEIVSAVVSDTGGSLSHAAIVAREYGIPAVLGTRIATKQLRVGDKVLVDGDRGMVRVEKAWYPESGKD</sequence>
<evidence type="ECO:0000259" key="1">
    <source>
        <dbReference type="Pfam" id="PF00391"/>
    </source>
</evidence>
<dbReference type="PANTHER" id="PTHR43615:SF1">
    <property type="entry name" value="PPDK_N DOMAIN-CONTAINING PROTEIN"/>
    <property type="match status" value="1"/>
</dbReference>
<dbReference type="Proteomes" id="UP001305702">
    <property type="component" value="Chromosome"/>
</dbReference>
<evidence type="ECO:0000313" key="3">
    <source>
        <dbReference type="Proteomes" id="UP001305702"/>
    </source>
</evidence>
<dbReference type="Pfam" id="PF00391">
    <property type="entry name" value="PEP-utilizers"/>
    <property type="match status" value="1"/>
</dbReference>
<reference evidence="2 3" key="1">
    <citation type="submission" date="2022-02" db="EMBL/GenBank/DDBJ databases">
        <title>Paenibacillus sp. MBLB1776 Whole Genome Shotgun Sequencing.</title>
        <authorList>
            <person name="Hwang C.Y."/>
            <person name="Cho E.-S."/>
            <person name="Seo M.-J."/>
        </authorList>
    </citation>
    <scope>NUCLEOTIDE SEQUENCE [LARGE SCALE GENOMIC DNA]</scope>
    <source>
        <strain evidence="2 3">MBLB1776</strain>
    </source>
</reference>
<gene>
    <name evidence="2" type="ORF">MJA45_09290</name>
</gene>
<proteinExistence type="predicted"/>
<evidence type="ECO:0000313" key="2">
    <source>
        <dbReference type="EMBL" id="WNQ13197.1"/>
    </source>
</evidence>
<dbReference type="RefSeq" id="WP_315606977.1">
    <property type="nucleotide sequence ID" value="NZ_CP130318.1"/>
</dbReference>
<accession>A0AA96RGM8</accession>
<dbReference type="InterPro" id="IPR051549">
    <property type="entry name" value="PEP_Utilizing_Enz"/>
</dbReference>
<dbReference type="SUPFAM" id="SSF52009">
    <property type="entry name" value="Phosphohistidine domain"/>
    <property type="match status" value="1"/>
</dbReference>
<dbReference type="KEGG" id="paun:MJA45_09290"/>
<organism evidence="2 3">
    <name type="scientific">Paenibacillus aurantius</name>
    <dbReference type="NCBI Taxonomy" id="2918900"/>
    <lineage>
        <taxon>Bacteria</taxon>
        <taxon>Bacillati</taxon>
        <taxon>Bacillota</taxon>
        <taxon>Bacilli</taxon>
        <taxon>Bacillales</taxon>
        <taxon>Paenibacillaceae</taxon>
        <taxon>Paenibacillus</taxon>
    </lineage>
</organism>
<dbReference type="InterPro" id="IPR008279">
    <property type="entry name" value="PEP-util_enz_mobile_dom"/>
</dbReference>
<feature type="domain" description="PEP-utilising enzyme mobile" evidence="1">
    <location>
        <begin position="429"/>
        <end position="499"/>
    </location>
</feature>
<dbReference type="Gene3D" id="3.50.30.10">
    <property type="entry name" value="Phosphohistidine domain"/>
    <property type="match status" value="1"/>
</dbReference>
<name>A0AA96RGM8_9BACL</name>
<dbReference type="PANTHER" id="PTHR43615">
    <property type="entry name" value="PHOSPHOENOLPYRUVATE SYNTHASE-RELATED"/>
    <property type="match status" value="1"/>
</dbReference>
<keyword evidence="3" id="KW-1185">Reference proteome</keyword>
<protein>
    <submittedName>
        <fullName evidence="2">PEP-utilizing enzyme</fullName>
    </submittedName>
</protein>
<dbReference type="EMBL" id="CP130318">
    <property type="protein sequence ID" value="WNQ13197.1"/>
    <property type="molecule type" value="Genomic_DNA"/>
</dbReference>
<dbReference type="InterPro" id="IPR036637">
    <property type="entry name" value="Phosphohistidine_dom_sf"/>
</dbReference>
<dbReference type="AlphaFoldDB" id="A0AA96RGM8"/>